<dbReference type="RefSeq" id="XP_014155381.1">
    <property type="nucleotide sequence ID" value="XM_014299906.1"/>
</dbReference>
<keyword evidence="5" id="KW-1185">Reference proteome</keyword>
<dbReference type="AlphaFoldDB" id="A0A0L0FXW5"/>
<proteinExistence type="inferred from homology"/>
<evidence type="ECO:0000313" key="5">
    <source>
        <dbReference type="Proteomes" id="UP000054560"/>
    </source>
</evidence>
<evidence type="ECO:0000256" key="1">
    <source>
        <dbReference type="ARBA" id="ARBA00044953"/>
    </source>
</evidence>
<dbReference type="GeneID" id="25906711"/>
<name>A0A0L0FXW5_9EUKA</name>
<evidence type="ECO:0000259" key="3">
    <source>
        <dbReference type="Pfam" id="PF10223"/>
    </source>
</evidence>
<organism evidence="4 5">
    <name type="scientific">Sphaeroforma arctica JP610</name>
    <dbReference type="NCBI Taxonomy" id="667725"/>
    <lineage>
        <taxon>Eukaryota</taxon>
        <taxon>Ichthyosporea</taxon>
        <taxon>Ichthyophonida</taxon>
        <taxon>Sphaeroforma</taxon>
    </lineage>
</organism>
<accession>A0A0L0FXW5</accession>
<dbReference type="eggNOG" id="KOG3748">
    <property type="taxonomic scope" value="Eukaryota"/>
</dbReference>
<keyword evidence="2" id="KW-1133">Transmembrane helix</keyword>
<sequence>MVEYLETINMHAYTFTHTHFAFKALAVLIVACVSVLWYVHSRRITSSSLPAQWAHATNTRDLIDIALADELIIFVEADVAYGTWQETGTSKAEMEEKVTDESQRKDLVMCHPPMYVSNLRLVDLVAFVVGCERVRVLKLDFKDPNAVEPSMKVLKKNDKLDVATNLELWLNADILTGPGGTDALFSPDDFIDQTLEFPGAVLSLGWTTGVTSPRDLGYTTQMVTDMLTLCGRSELKGLHITFPVHGVHALNSEKDMLRLLDADPLYTITFWGEADMHVVDWIENTFPPDRVYVDLQTYKKQTTPVALTLLRWLNIVK</sequence>
<dbReference type="PANTHER" id="PTHR21184:SF6">
    <property type="entry name" value="CONSERVED PLASMA MEMBRANE PROTEIN"/>
    <property type="match status" value="1"/>
</dbReference>
<keyword evidence="2" id="KW-0472">Membrane</keyword>
<feature type="transmembrane region" description="Helical" evidence="2">
    <location>
        <begin position="20"/>
        <end position="39"/>
    </location>
</feature>
<comment type="similarity">
    <text evidence="1">Belongs to the menorin family.</text>
</comment>
<feature type="domain" description="Menorin-like" evidence="3">
    <location>
        <begin position="51"/>
        <end position="296"/>
    </location>
</feature>
<protein>
    <recommendedName>
        <fullName evidence="3">Menorin-like domain-containing protein</fullName>
    </recommendedName>
</protein>
<dbReference type="GO" id="GO:0005615">
    <property type="term" value="C:extracellular space"/>
    <property type="evidence" value="ECO:0007669"/>
    <property type="project" value="TreeGrafter"/>
</dbReference>
<dbReference type="Proteomes" id="UP000054560">
    <property type="component" value="Unassembled WGS sequence"/>
</dbReference>
<reference evidence="4 5" key="1">
    <citation type="submission" date="2011-02" db="EMBL/GenBank/DDBJ databases">
        <title>The Genome Sequence of Sphaeroforma arctica JP610.</title>
        <authorList>
            <consortium name="The Broad Institute Genome Sequencing Platform"/>
            <person name="Russ C."/>
            <person name="Cuomo C."/>
            <person name="Young S.K."/>
            <person name="Zeng Q."/>
            <person name="Gargeya S."/>
            <person name="Alvarado L."/>
            <person name="Berlin A."/>
            <person name="Chapman S.B."/>
            <person name="Chen Z."/>
            <person name="Freedman E."/>
            <person name="Gellesch M."/>
            <person name="Goldberg J."/>
            <person name="Griggs A."/>
            <person name="Gujja S."/>
            <person name="Heilman E."/>
            <person name="Heiman D."/>
            <person name="Howarth C."/>
            <person name="Mehta T."/>
            <person name="Neiman D."/>
            <person name="Pearson M."/>
            <person name="Roberts A."/>
            <person name="Saif S."/>
            <person name="Shea T."/>
            <person name="Shenoy N."/>
            <person name="Sisk P."/>
            <person name="Stolte C."/>
            <person name="Sykes S."/>
            <person name="White J."/>
            <person name="Yandava C."/>
            <person name="Burger G."/>
            <person name="Gray M.W."/>
            <person name="Holland P.W.H."/>
            <person name="King N."/>
            <person name="Lang F.B.F."/>
            <person name="Roger A.J."/>
            <person name="Ruiz-Trillo I."/>
            <person name="Haas B."/>
            <person name="Nusbaum C."/>
            <person name="Birren B."/>
        </authorList>
    </citation>
    <scope>NUCLEOTIDE SEQUENCE [LARGE SCALE GENOMIC DNA]</scope>
    <source>
        <strain evidence="4 5">JP610</strain>
    </source>
</reference>
<dbReference type="OrthoDB" id="413402at2759"/>
<evidence type="ECO:0000313" key="4">
    <source>
        <dbReference type="EMBL" id="KNC81479.1"/>
    </source>
</evidence>
<dbReference type="Pfam" id="PF10223">
    <property type="entry name" value="Menorin_N"/>
    <property type="match status" value="1"/>
</dbReference>
<dbReference type="InterPro" id="IPR019356">
    <property type="entry name" value="Menorin_dom"/>
</dbReference>
<dbReference type="PANTHER" id="PTHR21184">
    <property type="entry name" value="MENORIN (DENDRITIC BRANCHING PROTEIN)"/>
    <property type="match status" value="1"/>
</dbReference>
<evidence type="ECO:0000256" key="2">
    <source>
        <dbReference type="SAM" id="Phobius"/>
    </source>
</evidence>
<dbReference type="EMBL" id="KQ242029">
    <property type="protein sequence ID" value="KNC81479.1"/>
    <property type="molecule type" value="Genomic_DNA"/>
</dbReference>
<gene>
    <name evidence="4" type="ORF">SARC_06207</name>
</gene>
<keyword evidence="2" id="KW-0812">Transmembrane</keyword>